<dbReference type="Gene3D" id="3.60.10.10">
    <property type="entry name" value="Endonuclease/exonuclease/phosphatase"/>
    <property type="match status" value="1"/>
</dbReference>
<evidence type="ECO:0000313" key="1">
    <source>
        <dbReference type="EMBL" id="VDM06469.1"/>
    </source>
</evidence>
<dbReference type="EMBL" id="UYSU01052314">
    <property type="protein sequence ID" value="VDM06469.1"/>
    <property type="molecule type" value="Genomic_DNA"/>
</dbReference>
<dbReference type="WBParaSite" id="SSLN_0002082701-mRNA-1">
    <property type="protein sequence ID" value="SSLN_0002082701-mRNA-1"/>
    <property type="gene ID" value="SSLN_0002082701"/>
</dbReference>
<name>A0A183TUD5_SCHSO</name>
<organism evidence="3">
    <name type="scientific">Schistocephalus solidus</name>
    <name type="common">Tapeworm</name>
    <dbReference type="NCBI Taxonomy" id="70667"/>
    <lineage>
        <taxon>Eukaryota</taxon>
        <taxon>Metazoa</taxon>
        <taxon>Spiralia</taxon>
        <taxon>Lophotrochozoa</taxon>
        <taxon>Platyhelminthes</taxon>
        <taxon>Cestoda</taxon>
        <taxon>Eucestoda</taxon>
        <taxon>Diphyllobothriidea</taxon>
        <taxon>Diphyllobothriidae</taxon>
        <taxon>Schistocephalus</taxon>
    </lineage>
</organism>
<reference evidence="1 2" key="2">
    <citation type="submission" date="2018-11" db="EMBL/GenBank/DDBJ databases">
        <authorList>
            <consortium name="Pathogen Informatics"/>
        </authorList>
    </citation>
    <scope>NUCLEOTIDE SEQUENCE [LARGE SCALE GENOMIC DNA]</scope>
    <source>
        <strain evidence="1 2">NST_G2</strain>
    </source>
</reference>
<dbReference type="SUPFAM" id="SSF56219">
    <property type="entry name" value="DNase I-like"/>
    <property type="match status" value="1"/>
</dbReference>
<dbReference type="AlphaFoldDB" id="A0A183TUD5"/>
<accession>A0A183TUD5</accession>
<reference evidence="3" key="1">
    <citation type="submission" date="2016-06" db="UniProtKB">
        <authorList>
            <consortium name="WormBaseParasite"/>
        </authorList>
    </citation>
    <scope>IDENTIFICATION</scope>
</reference>
<dbReference type="InterPro" id="IPR036691">
    <property type="entry name" value="Endo/exonu/phosph_ase_sf"/>
</dbReference>
<evidence type="ECO:0000313" key="3">
    <source>
        <dbReference type="WBParaSite" id="SSLN_0002082701-mRNA-1"/>
    </source>
</evidence>
<dbReference type="Proteomes" id="UP000275846">
    <property type="component" value="Unassembled WGS sequence"/>
</dbReference>
<proteinExistence type="predicted"/>
<protein>
    <submittedName>
        <fullName evidence="3">Endo/exonuclease/phosphatase domain-containing protein</fullName>
    </submittedName>
</protein>
<keyword evidence="2" id="KW-1185">Reference proteome</keyword>
<gene>
    <name evidence="1" type="ORF">SSLN_LOCUS20083</name>
</gene>
<dbReference type="OrthoDB" id="6263033at2759"/>
<evidence type="ECO:0000313" key="2">
    <source>
        <dbReference type="Proteomes" id="UP000275846"/>
    </source>
</evidence>
<sequence>MLYTFPSNYNGTDHGSQRSNGIKVACDLSIDMDATNPNSVFLGAIRANAVSEELTQFERPKAMSENQPAGSPMKTNLNTVIKADTKYMIHPSITKRKQDTETGFALDNYRQLRGGLIGTYRIVRARECAPEFAYFFELAGTENLRGHPFKLPRNFVHTDVHWKAFLQRVVGALNGLPDEVVQRSHSLEVLTIYRPPRSDFEADARLLVELERFASRSDVLIMGDFNAPLIDWTARCPELSFD</sequence>